<keyword evidence="5" id="KW-0436">Ligase</keyword>
<keyword evidence="6" id="KW-0547">Nucleotide-binding</keyword>
<dbReference type="Gene3D" id="3.40.50.720">
    <property type="entry name" value="NAD(P)-binding Rossmann-like Domain"/>
    <property type="match status" value="1"/>
</dbReference>
<evidence type="ECO:0000256" key="8">
    <source>
        <dbReference type="ARBA" id="ARBA00047833"/>
    </source>
</evidence>
<evidence type="ECO:0000259" key="9">
    <source>
        <dbReference type="Pfam" id="PF01225"/>
    </source>
</evidence>
<dbReference type="InterPro" id="IPR036615">
    <property type="entry name" value="Mur_ligase_C_dom_sf"/>
</dbReference>
<dbReference type="NCBIfam" id="TIGR01082">
    <property type="entry name" value="murC"/>
    <property type="match status" value="1"/>
</dbReference>
<dbReference type="GO" id="GO:0008763">
    <property type="term" value="F:UDP-N-acetylmuramate-L-alanine ligase activity"/>
    <property type="evidence" value="ECO:0007669"/>
    <property type="project" value="UniProtKB-EC"/>
</dbReference>
<evidence type="ECO:0000256" key="5">
    <source>
        <dbReference type="ARBA" id="ARBA00022598"/>
    </source>
</evidence>
<keyword evidence="4" id="KW-0963">Cytoplasm</keyword>
<dbReference type="GO" id="GO:0009252">
    <property type="term" value="P:peptidoglycan biosynthetic process"/>
    <property type="evidence" value="ECO:0007669"/>
    <property type="project" value="UniProtKB-UniPathway"/>
</dbReference>
<organism evidence="12">
    <name type="scientific">marine metagenome</name>
    <dbReference type="NCBI Taxonomy" id="408172"/>
    <lineage>
        <taxon>unclassified sequences</taxon>
        <taxon>metagenomes</taxon>
        <taxon>ecological metagenomes</taxon>
    </lineage>
</organism>
<dbReference type="PANTHER" id="PTHR43445:SF3">
    <property type="entry name" value="UDP-N-ACETYLMURAMATE--L-ALANINE LIGASE"/>
    <property type="match status" value="1"/>
</dbReference>
<dbReference type="SUPFAM" id="SSF53244">
    <property type="entry name" value="MurD-like peptide ligases, peptide-binding domain"/>
    <property type="match status" value="1"/>
</dbReference>
<evidence type="ECO:0000256" key="4">
    <source>
        <dbReference type="ARBA" id="ARBA00022490"/>
    </source>
</evidence>
<dbReference type="Gene3D" id="3.40.1190.10">
    <property type="entry name" value="Mur-like, catalytic domain"/>
    <property type="match status" value="1"/>
</dbReference>
<protein>
    <recommendedName>
        <fullName evidence="3">UDP-N-acetylmuramate--L-alanine ligase</fullName>
        <ecNumber evidence="3">6.3.2.8</ecNumber>
    </recommendedName>
</protein>
<feature type="domain" description="Mur ligase central" evidence="11">
    <location>
        <begin position="93"/>
        <end position="277"/>
    </location>
</feature>
<reference evidence="12" key="1">
    <citation type="submission" date="2018-05" db="EMBL/GenBank/DDBJ databases">
        <authorList>
            <person name="Lanie J.A."/>
            <person name="Ng W.-L."/>
            <person name="Kazmierczak K.M."/>
            <person name="Andrzejewski T.M."/>
            <person name="Davidsen T.M."/>
            <person name="Wayne K.J."/>
            <person name="Tettelin H."/>
            <person name="Glass J.I."/>
            <person name="Rusch D."/>
            <person name="Podicherti R."/>
            <person name="Tsui H.-C.T."/>
            <person name="Winkler M.E."/>
        </authorList>
    </citation>
    <scope>NUCLEOTIDE SEQUENCE</scope>
</reference>
<comment type="pathway">
    <text evidence="2">Cell wall biogenesis; peptidoglycan biosynthesis.</text>
</comment>
<dbReference type="Pfam" id="PF08245">
    <property type="entry name" value="Mur_ligase_M"/>
    <property type="match status" value="1"/>
</dbReference>
<proteinExistence type="inferred from homology"/>
<dbReference type="HAMAP" id="MF_00046">
    <property type="entry name" value="MurC"/>
    <property type="match status" value="1"/>
</dbReference>
<evidence type="ECO:0000256" key="2">
    <source>
        <dbReference type="ARBA" id="ARBA00004752"/>
    </source>
</evidence>
<evidence type="ECO:0000256" key="6">
    <source>
        <dbReference type="ARBA" id="ARBA00022741"/>
    </source>
</evidence>
<evidence type="ECO:0000259" key="10">
    <source>
        <dbReference type="Pfam" id="PF02875"/>
    </source>
</evidence>
<dbReference type="EMBL" id="UINC01013448">
    <property type="protein sequence ID" value="SVA58094.1"/>
    <property type="molecule type" value="Genomic_DNA"/>
</dbReference>
<accession>A0A381X036</accession>
<dbReference type="Pfam" id="PF02875">
    <property type="entry name" value="Mur_ligase_C"/>
    <property type="match status" value="1"/>
</dbReference>
<dbReference type="GO" id="GO:0005737">
    <property type="term" value="C:cytoplasm"/>
    <property type="evidence" value="ECO:0007669"/>
    <property type="project" value="UniProtKB-SubCell"/>
</dbReference>
<dbReference type="GO" id="GO:0005524">
    <property type="term" value="F:ATP binding"/>
    <property type="evidence" value="ECO:0007669"/>
    <property type="project" value="UniProtKB-KW"/>
</dbReference>
<evidence type="ECO:0000256" key="3">
    <source>
        <dbReference type="ARBA" id="ARBA00012211"/>
    </source>
</evidence>
<dbReference type="SUPFAM" id="SSF51984">
    <property type="entry name" value="MurCD N-terminal domain"/>
    <property type="match status" value="1"/>
</dbReference>
<name>A0A381X036_9ZZZZ</name>
<dbReference type="InterPro" id="IPR036565">
    <property type="entry name" value="Mur-like_cat_sf"/>
</dbReference>
<dbReference type="PANTHER" id="PTHR43445">
    <property type="entry name" value="UDP-N-ACETYLMURAMATE--L-ALANINE LIGASE-RELATED"/>
    <property type="match status" value="1"/>
</dbReference>
<keyword evidence="7" id="KW-0067">ATP-binding</keyword>
<dbReference type="AlphaFoldDB" id="A0A381X036"/>
<dbReference type="SUPFAM" id="SSF53623">
    <property type="entry name" value="MurD-like peptide ligases, catalytic domain"/>
    <property type="match status" value="1"/>
</dbReference>
<dbReference type="InterPro" id="IPR050061">
    <property type="entry name" value="MurCDEF_pg_biosynth"/>
</dbReference>
<evidence type="ECO:0000259" key="11">
    <source>
        <dbReference type="Pfam" id="PF08245"/>
    </source>
</evidence>
<sequence>MSGIAELMHDLGYKIQGSDTGFNDNIKRLKTKGIKIFKGHNEKNIFNVTVSVYSSAIKKNNSEILACKKYSIPVVSRADMLAELMKRKKSIAIAGSHGKTTTTSLIGNILDNANFDPTIINGGVINSYSKNNKFGKGEWLVAEADESDGSFLKLPHQISIITNLDIEHLDYYITKENLLAAFESFILNLPFYGYSIICIDNQYLRKLVKKIKTRNIITYSLKNKKADVFVKSINNDKKSSFFTIKLNKEINGYKGTYSFNIKLLGNHNILNGLASIITSLIVGVKINIIKKSLLNYKGVKRRFTFIGKKNNALIYDDYAHHPTEIKATYLAAKKISNNITVIFQPHRYSRTKILMNEFVSVLSKIKNLYILNTYPAGEKLIKGATAKNLFLNLLKKNKNTIYVDKENLLKKHLYKHTSHKQLIIFMGAGSISKMAYNFIRK</sequence>
<dbReference type="InterPro" id="IPR000713">
    <property type="entry name" value="Mur_ligase_N"/>
</dbReference>
<evidence type="ECO:0000313" key="12">
    <source>
        <dbReference type="EMBL" id="SVA58094.1"/>
    </source>
</evidence>
<comment type="catalytic activity">
    <reaction evidence="8">
        <text>UDP-N-acetyl-alpha-D-muramate + L-alanine + ATP = UDP-N-acetyl-alpha-D-muramoyl-L-alanine + ADP + phosphate + H(+)</text>
        <dbReference type="Rhea" id="RHEA:23372"/>
        <dbReference type="ChEBI" id="CHEBI:15378"/>
        <dbReference type="ChEBI" id="CHEBI:30616"/>
        <dbReference type="ChEBI" id="CHEBI:43474"/>
        <dbReference type="ChEBI" id="CHEBI:57972"/>
        <dbReference type="ChEBI" id="CHEBI:70757"/>
        <dbReference type="ChEBI" id="CHEBI:83898"/>
        <dbReference type="ChEBI" id="CHEBI:456216"/>
        <dbReference type="EC" id="6.3.2.8"/>
    </reaction>
</comment>
<feature type="domain" description="Mur ligase C-terminal" evidence="10">
    <location>
        <begin position="301"/>
        <end position="429"/>
    </location>
</feature>
<dbReference type="InterPro" id="IPR013221">
    <property type="entry name" value="Mur_ligase_cen"/>
</dbReference>
<dbReference type="InterPro" id="IPR005758">
    <property type="entry name" value="UDP-N-AcMur_Ala_ligase_MurC"/>
</dbReference>
<dbReference type="UniPathway" id="UPA00219"/>
<dbReference type="EC" id="6.3.2.8" evidence="3"/>
<dbReference type="InterPro" id="IPR004101">
    <property type="entry name" value="Mur_ligase_C"/>
</dbReference>
<feature type="domain" description="Mur ligase N-terminal catalytic" evidence="9">
    <location>
        <begin position="1"/>
        <end position="88"/>
    </location>
</feature>
<evidence type="ECO:0000256" key="1">
    <source>
        <dbReference type="ARBA" id="ARBA00004496"/>
    </source>
</evidence>
<evidence type="ECO:0000256" key="7">
    <source>
        <dbReference type="ARBA" id="ARBA00022840"/>
    </source>
</evidence>
<dbReference type="Pfam" id="PF01225">
    <property type="entry name" value="Mur_ligase"/>
    <property type="match status" value="1"/>
</dbReference>
<gene>
    <name evidence="12" type="ORF">METZ01_LOCUS110948</name>
</gene>
<comment type="subcellular location">
    <subcellularLocation>
        <location evidence="1">Cytoplasm</location>
    </subcellularLocation>
</comment>
<dbReference type="Gene3D" id="3.90.190.20">
    <property type="entry name" value="Mur ligase, C-terminal domain"/>
    <property type="match status" value="1"/>
</dbReference>